<dbReference type="Proteomes" id="UP000789759">
    <property type="component" value="Unassembled WGS sequence"/>
</dbReference>
<reference evidence="1" key="1">
    <citation type="submission" date="2021-06" db="EMBL/GenBank/DDBJ databases">
        <authorList>
            <person name="Kallberg Y."/>
            <person name="Tangrot J."/>
            <person name="Rosling A."/>
        </authorList>
    </citation>
    <scope>NUCLEOTIDE SEQUENCE</scope>
    <source>
        <strain evidence="1">FL966</strain>
    </source>
</reference>
<dbReference type="AlphaFoldDB" id="A0A9N9KIG7"/>
<proteinExistence type="predicted"/>
<feature type="non-terminal residue" evidence="1">
    <location>
        <position position="86"/>
    </location>
</feature>
<keyword evidence="2" id="KW-1185">Reference proteome</keyword>
<sequence length="86" mass="9724">TQIVYEDYKTTAKQEYGMGRSKQRGMTPPANSIETSSAITIAFVVKCLCHSDQLGQLLTSKHRMMYKVNTFKTEMGYLEIANNIVL</sequence>
<evidence type="ECO:0000313" key="1">
    <source>
        <dbReference type="EMBL" id="CAG8835466.1"/>
    </source>
</evidence>
<organism evidence="1 2">
    <name type="scientific">Cetraspora pellucida</name>
    <dbReference type="NCBI Taxonomy" id="1433469"/>
    <lineage>
        <taxon>Eukaryota</taxon>
        <taxon>Fungi</taxon>
        <taxon>Fungi incertae sedis</taxon>
        <taxon>Mucoromycota</taxon>
        <taxon>Glomeromycotina</taxon>
        <taxon>Glomeromycetes</taxon>
        <taxon>Diversisporales</taxon>
        <taxon>Gigasporaceae</taxon>
        <taxon>Cetraspora</taxon>
    </lineage>
</organism>
<feature type="non-terminal residue" evidence="1">
    <location>
        <position position="1"/>
    </location>
</feature>
<protein>
    <submittedName>
        <fullName evidence="1">22056_t:CDS:1</fullName>
    </submittedName>
</protein>
<accession>A0A9N9KIG7</accession>
<comment type="caution">
    <text evidence="1">The sequence shown here is derived from an EMBL/GenBank/DDBJ whole genome shotgun (WGS) entry which is preliminary data.</text>
</comment>
<gene>
    <name evidence="1" type="ORF">CPELLU_LOCUS21242</name>
</gene>
<dbReference type="EMBL" id="CAJVQA010076106">
    <property type="protein sequence ID" value="CAG8835466.1"/>
    <property type="molecule type" value="Genomic_DNA"/>
</dbReference>
<evidence type="ECO:0000313" key="2">
    <source>
        <dbReference type="Proteomes" id="UP000789759"/>
    </source>
</evidence>
<name>A0A9N9KIG7_9GLOM</name>